<dbReference type="PROSITE" id="PS50893">
    <property type="entry name" value="ABC_TRANSPORTER_2"/>
    <property type="match status" value="1"/>
</dbReference>
<evidence type="ECO:0000313" key="11">
    <source>
        <dbReference type="EMBL" id="XBX75738.1"/>
    </source>
</evidence>
<dbReference type="Gene3D" id="1.20.1560.10">
    <property type="entry name" value="ABC transporter type 1, transmembrane domain"/>
    <property type="match status" value="1"/>
</dbReference>
<dbReference type="InterPro" id="IPR003439">
    <property type="entry name" value="ABC_transporter-like_ATP-bd"/>
</dbReference>
<dbReference type="InterPro" id="IPR027417">
    <property type="entry name" value="P-loop_NTPase"/>
</dbReference>
<gene>
    <name evidence="11" type="ORF">PRVXT_000892</name>
</gene>
<evidence type="ECO:0000256" key="2">
    <source>
        <dbReference type="ARBA" id="ARBA00022448"/>
    </source>
</evidence>
<feature type="domain" description="ABC transporter" evidence="9">
    <location>
        <begin position="352"/>
        <end position="587"/>
    </location>
</feature>
<dbReference type="CDD" id="cd18545">
    <property type="entry name" value="ABC_6TM_YknV_like"/>
    <property type="match status" value="1"/>
</dbReference>
<keyword evidence="4" id="KW-0547">Nucleotide-binding</keyword>
<accession>A0AAU7VP54</accession>
<evidence type="ECO:0000256" key="1">
    <source>
        <dbReference type="ARBA" id="ARBA00004651"/>
    </source>
</evidence>
<evidence type="ECO:0000256" key="6">
    <source>
        <dbReference type="ARBA" id="ARBA00022989"/>
    </source>
</evidence>
<dbReference type="SUPFAM" id="SSF90123">
    <property type="entry name" value="ABC transporter transmembrane region"/>
    <property type="match status" value="1"/>
</dbReference>
<feature type="transmembrane region" description="Helical" evidence="8">
    <location>
        <begin position="257"/>
        <end position="279"/>
    </location>
</feature>
<dbReference type="Pfam" id="PF00005">
    <property type="entry name" value="ABC_tran"/>
    <property type="match status" value="1"/>
</dbReference>
<dbReference type="GO" id="GO:0005886">
    <property type="term" value="C:plasma membrane"/>
    <property type="evidence" value="ECO:0007669"/>
    <property type="project" value="UniProtKB-SubCell"/>
</dbReference>
<dbReference type="InterPro" id="IPR036640">
    <property type="entry name" value="ABC1_TM_sf"/>
</dbReference>
<keyword evidence="6 8" id="KW-1133">Transmembrane helix</keyword>
<keyword evidence="3 8" id="KW-0812">Transmembrane</keyword>
<dbReference type="FunFam" id="3.40.50.300:FF:000287">
    <property type="entry name" value="Multidrug ABC transporter ATP-binding protein"/>
    <property type="match status" value="1"/>
</dbReference>
<dbReference type="InterPro" id="IPR039421">
    <property type="entry name" value="Type_1_exporter"/>
</dbReference>
<dbReference type="AlphaFoldDB" id="A0AAU7VP54"/>
<keyword evidence="2" id="KW-0813">Transport</keyword>
<reference evidence="11" key="2">
    <citation type="submission" date="2024-06" db="EMBL/GenBank/DDBJ databases">
        <authorList>
            <person name="Petrova K.O."/>
            <person name="Toshchakov S.V."/>
            <person name="Boltjanskaja Y.V."/>
            <person name="Kevbrin V."/>
        </authorList>
    </citation>
    <scope>NUCLEOTIDE SEQUENCE</scope>
    <source>
        <strain evidence="11">Z-910T</strain>
    </source>
</reference>
<dbReference type="InterPro" id="IPR003593">
    <property type="entry name" value="AAA+_ATPase"/>
</dbReference>
<name>A0AAU7VP54_9FIRM</name>
<evidence type="ECO:0000259" key="10">
    <source>
        <dbReference type="PROSITE" id="PS50929"/>
    </source>
</evidence>
<feature type="transmembrane region" description="Helical" evidence="8">
    <location>
        <begin position="71"/>
        <end position="89"/>
    </location>
</feature>
<dbReference type="SUPFAM" id="SSF52540">
    <property type="entry name" value="P-loop containing nucleoside triphosphate hydrolases"/>
    <property type="match status" value="1"/>
</dbReference>
<comment type="subcellular location">
    <subcellularLocation>
        <location evidence="1">Cell membrane</location>
        <topology evidence="1">Multi-pass membrane protein</topology>
    </subcellularLocation>
</comment>
<evidence type="ECO:0000256" key="3">
    <source>
        <dbReference type="ARBA" id="ARBA00022692"/>
    </source>
</evidence>
<sequence length="596" mass="67226">MSRNTFREDEKLKESINFKVVLRLLSYLSPHKLAVIKTMTLMMVVVLVEVMNPFLLKLAIDFFIERSNSIGLVYLGVAAVSANIVAMVCSRYRVQIMAKVSNGVLKKIRQQLFNHIQRLSFSFFDNRPLGKILSRIIGDVNSLKQLFNQSINNLIPDIIMLIVVIIIMLAMNIKLAVMSFVLLPALVISMFVIQTIARKRWQKYRQKRSNLNAFIHEDYSGIRVVQSFARERHTSKTFDDLSRTSVKSFLSAMKVSACFWPLVELSWGVGTIIIFWYGINLINVGEITPGDLVAFSGYIGMFWRPINNLSNFYNSLITNLAGAERIFEIMDISPDIVDCQNPKVLPPIKGKVEFKDVTFKYDKDGETVLKKVNFTVDTGETIALVGRTGAGKTTIVNLLTRFFDTSEGRVLVDGYDIKGVTIESLRSQMGIMTQDTFLFSGSIKENIRYGKLDATDEEIIGAAKSVHAHDFISKLKDGYDTDVHERGAGLSMGQRQLVALARTLLADPKILILDEATSSIDTYTEKMVQEGLKKLLKGRTSFIIAHRLSTIRGADRIMVIDDGQIIETGKHNELMEKRGNYFKLTMAQYKFLKDGA</sequence>
<dbReference type="GO" id="GO:0016887">
    <property type="term" value="F:ATP hydrolysis activity"/>
    <property type="evidence" value="ECO:0007669"/>
    <property type="project" value="InterPro"/>
</dbReference>
<keyword evidence="5 11" id="KW-0067">ATP-binding</keyword>
<dbReference type="SMART" id="SM00382">
    <property type="entry name" value="AAA"/>
    <property type="match status" value="1"/>
</dbReference>
<feature type="transmembrane region" description="Helical" evidence="8">
    <location>
        <begin position="177"/>
        <end position="197"/>
    </location>
</feature>
<evidence type="ECO:0000256" key="8">
    <source>
        <dbReference type="SAM" id="Phobius"/>
    </source>
</evidence>
<organism evidence="11">
    <name type="scientific">Proteinivorax tanatarense</name>
    <dbReference type="NCBI Taxonomy" id="1260629"/>
    <lineage>
        <taxon>Bacteria</taxon>
        <taxon>Bacillati</taxon>
        <taxon>Bacillota</taxon>
        <taxon>Clostridia</taxon>
        <taxon>Eubacteriales</taxon>
        <taxon>Proteinivoracaceae</taxon>
        <taxon>Proteinivorax</taxon>
    </lineage>
</organism>
<dbReference type="InterPro" id="IPR011527">
    <property type="entry name" value="ABC1_TM_dom"/>
</dbReference>
<feature type="domain" description="ABC transmembrane type-1" evidence="10">
    <location>
        <begin position="41"/>
        <end position="318"/>
    </location>
</feature>
<evidence type="ECO:0000256" key="5">
    <source>
        <dbReference type="ARBA" id="ARBA00022840"/>
    </source>
</evidence>
<proteinExistence type="predicted"/>
<feature type="transmembrane region" description="Helical" evidence="8">
    <location>
        <begin position="154"/>
        <end position="171"/>
    </location>
</feature>
<evidence type="ECO:0000256" key="7">
    <source>
        <dbReference type="ARBA" id="ARBA00023136"/>
    </source>
</evidence>
<evidence type="ECO:0000259" key="9">
    <source>
        <dbReference type="PROSITE" id="PS50893"/>
    </source>
</evidence>
<reference evidence="11" key="1">
    <citation type="journal article" date="2013" name="Extremophiles">
        <title>Proteinivorax tanatarense gen. nov., sp. nov., an anaerobic, haloalkaliphilic, proteolytic bacterium isolated from a decaying algal bloom, and proposal of Proteinivoraceae fam. nov.</title>
        <authorList>
            <person name="Kevbrin V."/>
            <person name="Boltyanskaya Y."/>
            <person name="Zhilina T."/>
            <person name="Kolganova T."/>
            <person name="Lavrentjeva E."/>
            <person name="Kuznetsov B."/>
        </authorList>
    </citation>
    <scope>NUCLEOTIDE SEQUENCE</scope>
    <source>
        <strain evidence="11">Z-910T</strain>
    </source>
</reference>
<dbReference type="GO" id="GO:0005524">
    <property type="term" value="F:ATP binding"/>
    <property type="evidence" value="ECO:0007669"/>
    <property type="project" value="UniProtKB-KW"/>
</dbReference>
<dbReference type="Pfam" id="PF00664">
    <property type="entry name" value="ABC_membrane"/>
    <property type="match status" value="1"/>
</dbReference>
<keyword evidence="7 8" id="KW-0472">Membrane</keyword>
<feature type="transmembrane region" description="Helical" evidence="8">
    <location>
        <begin position="33"/>
        <end position="51"/>
    </location>
</feature>
<dbReference type="GO" id="GO:0015421">
    <property type="term" value="F:ABC-type oligopeptide transporter activity"/>
    <property type="evidence" value="ECO:0007669"/>
    <property type="project" value="TreeGrafter"/>
</dbReference>
<dbReference type="Gene3D" id="3.40.50.300">
    <property type="entry name" value="P-loop containing nucleotide triphosphate hydrolases"/>
    <property type="match status" value="1"/>
</dbReference>
<protein>
    <submittedName>
        <fullName evidence="11">ABC transporter ATP-binding protein</fullName>
    </submittedName>
</protein>
<dbReference type="PANTHER" id="PTHR43394">
    <property type="entry name" value="ATP-DEPENDENT PERMEASE MDL1, MITOCHONDRIAL"/>
    <property type="match status" value="1"/>
</dbReference>
<dbReference type="PROSITE" id="PS50929">
    <property type="entry name" value="ABC_TM1F"/>
    <property type="match status" value="1"/>
</dbReference>
<dbReference type="RefSeq" id="WP_350344476.1">
    <property type="nucleotide sequence ID" value="NZ_CP158367.1"/>
</dbReference>
<dbReference type="PANTHER" id="PTHR43394:SF1">
    <property type="entry name" value="ATP-BINDING CASSETTE SUB-FAMILY B MEMBER 10, MITOCHONDRIAL"/>
    <property type="match status" value="1"/>
</dbReference>
<dbReference type="EMBL" id="CP158367">
    <property type="protein sequence ID" value="XBX75738.1"/>
    <property type="molecule type" value="Genomic_DNA"/>
</dbReference>
<evidence type="ECO:0000256" key="4">
    <source>
        <dbReference type="ARBA" id="ARBA00022741"/>
    </source>
</evidence>